<name>A0ACB9SLR3_9MYRT</name>
<keyword evidence="2" id="KW-1185">Reference proteome</keyword>
<protein>
    <submittedName>
        <fullName evidence="1">Uncharacterized protein</fullName>
    </submittedName>
</protein>
<reference evidence="2" key="1">
    <citation type="journal article" date="2023" name="Front. Plant Sci.">
        <title>Chromosomal-level genome assembly of Melastoma candidum provides insights into trichome evolution.</title>
        <authorList>
            <person name="Zhong Y."/>
            <person name="Wu W."/>
            <person name="Sun C."/>
            <person name="Zou P."/>
            <person name="Liu Y."/>
            <person name="Dai S."/>
            <person name="Zhou R."/>
        </authorList>
    </citation>
    <scope>NUCLEOTIDE SEQUENCE [LARGE SCALE GENOMIC DNA]</scope>
</reference>
<organism evidence="1 2">
    <name type="scientific">Melastoma candidum</name>
    <dbReference type="NCBI Taxonomy" id="119954"/>
    <lineage>
        <taxon>Eukaryota</taxon>
        <taxon>Viridiplantae</taxon>
        <taxon>Streptophyta</taxon>
        <taxon>Embryophyta</taxon>
        <taxon>Tracheophyta</taxon>
        <taxon>Spermatophyta</taxon>
        <taxon>Magnoliopsida</taxon>
        <taxon>eudicotyledons</taxon>
        <taxon>Gunneridae</taxon>
        <taxon>Pentapetalae</taxon>
        <taxon>rosids</taxon>
        <taxon>malvids</taxon>
        <taxon>Myrtales</taxon>
        <taxon>Melastomataceae</taxon>
        <taxon>Melastomatoideae</taxon>
        <taxon>Melastomateae</taxon>
        <taxon>Melastoma</taxon>
    </lineage>
</organism>
<evidence type="ECO:0000313" key="2">
    <source>
        <dbReference type="Proteomes" id="UP001057402"/>
    </source>
</evidence>
<proteinExistence type="predicted"/>
<accession>A0ACB9SLR3</accession>
<dbReference type="EMBL" id="CM042880">
    <property type="protein sequence ID" value="KAI4389137.1"/>
    <property type="molecule type" value="Genomic_DNA"/>
</dbReference>
<sequence>MPLFFFRSNNRPKPTMNPSKPKSRQTPATSSSAPCSRHGPRPRLDRRNAAKHFDYDASSSISGLDDSNSTNGSLLHTRSLDVDIEPQTSFRIEGSEGDIESIFKNLGLSGIDAFSIPVDAWESRKIRSVSDVLPRSQLTWADSFRDADVSEEKKERAGEEVVLRDELVGARVLTGLTGGRGSQPAERSSEVAVVELRSRVRDELGNGMNGIRGSRPPMLRPPPSMRLPAIDNTLSTWDLLRDFAPDENGDPDRRDDARFAPLSDEEEEIGSKVERIMAEREQDGGIRVGETRVLSPSCSSSISSDRDSSSSPYNVSPNASGMKIITYWEKGHLLGRGSFGSVYEGIADGGFFFAVKEVSLHDQGAKESILQLEREISLLSQFQHENIVRYYGTEKDELNLYIFLELVTKGSLLNLYHTYHLRDSQVSAYTRQILNGLKYLHDRDVVHRDIKCANILVDASGSVKLADFGLAKATRLNDVKSCKGTVFWMAPEVVRAKSNGYGLPADIWSLGCTVLEMLTRQLPYYPLELAQAVFRIGRGEPPPVSDTLSSDAKDFIMRCIRVNPEERPTAAELLEHPFVKRPPPVPSGPSSPYPGYLTRRQASRDTES</sequence>
<comment type="caution">
    <text evidence="1">The sequence shown here is derived from an EMBL/GenBank/DDBJ whole genome shotgun (WGS) entry which is preliminary data.</text>
</comment>
<gene>
    <name evidence="1" type="ORF">MLD38_001394</name>
</gene>
<evidence type="ECO:0000313" key="1">
    <source>
        <dbReference type="EMBL" id="KAI4389137.1"/>
    </source>
</evidence>
<dbReference type="Proteomes" id="UP001057402">
    <property type="component" value="Chromosome 1"/>
</dbReference>